<keyword evidence="8" id="KW-0132">Cell division</keyword>
<evidence type="ECO:0000256" key="10">
    <source>
        <dbReference type="ARBA" id="ARBA00022776"/>
    </source>
</evidence>
<evidence type="ECO:0000256" key="9">
    <source>
        <dbReference type="ARBA" id="ARBA00022701"/>
    </source>
</evidence>
<evidence type="ECO:0000256" key="14">
    <source>
        <dbReference type="ARBA" id="ARBA00023306"/>
    </source>
</evidence>
<evidence type="ECO:0000256" key="13">
    <source>
        <dbReference type="ARBA" id="ARBA00023242"/>
    </source>
</evidence>
<protein>
    <recommendedName>
        <fullName evidence="5">DASH complex subunit DAD1</fullName>
    </recommendedName>
    <alternativeName>
        <fullName evidence="16">Outer kinetochore protein DAD1</fullName>
    </alternativeName>
</protein>
<dbReference type="EMBL" id="NAJM01000041">
    <property type="protein sequence ID" value="RVX68100.1"/>
    <property type="molecule type" value="Genomic_DNA"/>
</dbReference>
<dbReference type="AlphaFoldDB" id="A0A438MYV4"/>
<evidence type="ECO:0000313" key="18">
    <source>
        <dbReference type="EMBL" id="RVX68100.1"/>
    </source>
</evidence>
<gene>
    <name evidence="18" type="ORF">B0A52_08239</name>
</gene>
<evidence type="ECO:0000256" key="15">
    <source>
        <dbReference type="ARBA" id="ARBA00023328"/>
    </source>
</evidence>
<feature type="region of interest" description="Disordered" evidence="17">
    <location>
        <begin position="118"/>
        <end position="142"/>
    </location>
</feature>
<evidence type="ECO:0000256" key="11">
    <source>
        <dbReference type="ARBA" id="ARBA00022838"/>
    </source>
</evidence>
<comment type="caution">
    <text evidence="18">The sequence shown here is derived from an EMBL/GenBank/DDBJ whole genome shotgun (WGS) entry which is preliminary data.</text>
</comment>
<accession>A0A438MYV4</accession>
<dbReference type="Pfam" id="PF08649">
    <property type="entry name" value="DASH_Dad1"/>
    <property type="match status" value="1"/>
</dbReference>
<keyword evidence="6" id="KW-0158">Chromosome</keyword>
<dbReference type="PANTHER" id="PTHR28025">
    <property type="entry name" value="DASH COMPLEX SUBUNIT DAD1"/>
    <property type="match status" value="1"/>
</dbReference>
<dbReference type="PANTHER" id="PTHR28025:SF1">
    <property type="entry name" value="DASH COMPLEX SUBUNIT DAD1"/>
    <property type="match status" value="1"/>
</dbReference>
<reference evidence="18 19" key="1">
    <citation type="submission" date="2017-03" db="EMBL/GenBank/DDBJ databases">
        <title>Genomes of endolithic fungi from Antarctica.</title>
        <authorList>
            <person name="Coleine C."/>
            <person name="Masonjones S."/>
            <person name="Stajich J.E."/>
        </authorList>
    </citation>
    <scope>NUCLEOTIDE SEQUENCE [LARGE SCALE GENOMIC DNA]</scope>
    <source>
        <strain evidence="18 19">CCFEE 6314</strain>
    </source>
</reference>
<evidence type="ECO:0000256" key="7">
    <source>
        <dbReference type="ARBA" id="ARBA00022490"/>
    </source>
</evidence>
<evidence type="ECO:0000256" key="5">
    <source>
        <dbReference type="ARBA" id="ARBA00020261"/>
    </source>
</evidence>
<evidence type="ECO:0000256" key="2">
    <source>
        <dbReference type="ARBA" id="ARBA00004186"/>
    </source>
</evidence>
<keyword evidence="9" id="KW-0493">Microtubule</keyword>
<evidence type="ECO:0000256" key="8">
    <source>
        <dbReference type="ARBA" id="ARBA00022618"/>
    </source>
</evidence>
<name>A0A438MYV4_EXOME</name>
<keyword evidence="12" id="KW-0206">Cytoskeleton</keyword>
<dbReference type="OrthoDB" id="5566853at2759"/>
<keyword evidence="11" id="KW-0995">Kinetochore</keyword>
<keyword evidence="10" id="KW-0498">Mitosis</keyword>
<evidence type="ECO:0000313" key="19">
    <source>
        <dbReference type="Proteomes" id="UP000288859"/>
    </source>
</evidence>
<proteinExistence type="inferred from homology"/>
<dbReference type="GO" id="GO:0042729">
    <property type="term" value="C:DASH complex"/>
    <property type="evidence" value="ECO:0007669"/>
    <property type="project" value="InterPro"/>
</dbReference>
<dbReference type="Proteomes" id="UP000288859">
    <property type="component" value="Unassembled WGS sequence"/>
</dbReference>
<keyword evidence="7" id="KW-0963">Cytoplasm</keyword>
<sequence>MCNTVVACPDFERSGIRTHERLNRSAILPGPLLSYSNLVLAMSTDASQQQPREFELRRAEIVGQIGEADIKSLEQVLAQINALNRSLEGIIEIGNEFASVEALWSQFETVMGRDGNAATSASSNNAGYDGALGDASAHGNHR</sequence>
<dbReference type="InterPro" id="IPR013958">
    <property type="entry name" value="DASH_Dad1"/>
</dbReference>
<evidence type="ECO:0000256" key="12">
    <source>
        <dbReference type="ARBA" id="ARBA00023212"/>
    </source>
</evidence>
<keyword evidence="15" id="KW-0137">Centromere</keyword>
<dbReference type="GO" id="GO:0005876">
    <property type="term" value="C:spindle microtubule"/>
    <property type="evidence" value="ECO:0007669"/>
    <property type="project" value="TreeGrafter"/>
</dbReference>
<evidence type="ECO:0000256" key="3">
    <source>
        <dbReference type="ARBA" id="ARBA00004629"/>
    </source>
</evidence>
<dbReference type="GO" id="GO:0072686">
    <property type="term" value="C:mitotic spindle"/>
    <property type="evidence" value="ECO:0007669"/>
    <property type="project" value="InterPro"/>
</dbReference>
<evidence type="ECO:0000256" key="4">
    <source>
        <dbReference type="ARBA" id="ARBA00010146"/>
    </source>
</evidence>
<comment type="similarity">
    <text evidence="4">Belongs to the DASH complex DAD1 family.</text>
</comment>
<comment type="subcellular location">
    <subcellularLocation>
        <location evidence="3">Chromosome</location>
        <location evidence="3">Centromere</location>
        <location evidence="3">Kinetochore</location>
    </subcellularLocation>
    <subcellularLocation>
        <location evidence="2">Cytoplasm</location>
        <location evidence="2">Cytoskeleton</location>
        <location evidence="2">Spindle</location>
    </subcellularLocation>
    <subcellularLocation>
        <location evidence="1">Nucleus</location>
    </subcellularLocation>
</comment>
<evidence type="ECO:0000256" key="6">
    <source>
        <dbReference type="ARBA" id="ARBA00022454"/>
    </source>
</evidence>
<dbReference type="VEuPathDB" id="FungiDB:PV10_05680"/>
<evidence type="ECO:0000256" key="1">
    <source>
        <dbReference type="ARBA" id="ARBA00004123"/>
    </source>
</evidence>
<keyword evidence="13" id="KW-0539">Nucleus</keyword>
<dbReference type="GO" id="GO:0051301">
    <property type="term" value="P:cell division"/>
    <property type="evidence" value="ECO:0007669"/>
    <property type="project" value="UniProtKB-KW"/>
</dbReference>
<evidence type="ECO:0000256" key="17">
    <source>
        <dbReference type="SAM" id="MobiDB-lite"/>
    </source>
</evidence>
<keyword evidence="14" id="KW-0131">Cell cycle</keyword>
<dbReference type="GO" id="GO:0051010">
    <property type="term" value="F:microtubule plus-end binding"/>
    <property type="evidence" value="ECO:0007669"/>
    <property type="project" value="TreeGrafter"/>
</dbReference>
<organism evidence="18 19">
    <name type="scientific">Exophiala mesophila</name>
    <name type="common">Black yeast-like fungus</name>
    <dbReference type="NCBI Taxonomy" id="212818"/>
    <lineage>
        <taxon>Eukaryota</taxon>
        <taxon>Fungi</taxon>
        <taxon>Dikarya</taxon>
        <taxon>Ascomycota</taxon>
        <taxon>Pezizomycotina</taxon>
        <taxon>Eurotiomycetes</taxon>
        <taxon>Chaetothyriomycetidae</taxon>
        <taxon>Chaetothyriales</taxon>
        <taxon>Herpotrichiellaceae</taxon>
        <taxon>Exophiala</taxon>
    </lineage>
</organism>
<dbReference type="GO" id="GO:0044732">
    <property type="term" value="C:mitotic spindle pole body"/>
    <property type="evidence" value="ECO:0007669"/>
    <property type="project" value="TreeGrafter"/>
</dbReference>
<evidence type="ECO:0000256" key="16">
    <source>
        <dbReference type="ARBA" id="ARBA00030566"/>
    </source>
</evidence>